<name>A0A225WPI9_9STRA</name>
<gene>
    <name evidence="1" type="ORF">PHMEG_0006108</name>
</gene>
<sequence>MIGAEQWLHTRQPESACKNVLEHPYNVVTVDWVNYALQPRVGANSAALNLIEFKEKLKEMANQCSRSRTGRYPVTKLLSVPFNPADEVLVIRPDTLEVVKVPRCHVVDCSLNKEL</sequence>
<dbReference type="EMBL" id="NBNE01000421">
    <property type="protein sequence ID" value="OWZ19613.1"/>
    <property type="molecule type" value="Genomic_DNA"/>
</dbReference>
<comment type="caution">
    <text evidence="1">The sequence shown here is derived from an EMBL/GenBank/DDBJ whole genome shotgun (WGS) entry which is preliminary data.</text>
</comment>
<dbReference type="OrthoDB" id="10480046at2759"/>
<dbReference type="Proteomes" id="UP000198211">
    <property type="component" value="Unassembled WGS sequence"/>
</dbReference>
<proteinExistence type="predicted"/>
<evidence type="ECO:0000313" key="1">
    <source>
        <dbReference type="EMBL" id="OWZ19613.1"/>
    </source>
</evidence>
<keyword evidence="2" id="KW-1185">Reference proteome</keyword>
<dbReference type="AlphaFoldDB" id="A0A225WPI9"/>
<accession>A0A225WPI9</accession>
<organism evidence="1 2">
    <name type="scientific">Phytophthora megakarya</name>
    <dbReference type="NCBI Taxonomy" id="4795"/>
    <lineage>
        <taxon>Eukaryota</taxon>
        <taxon>Sar</taxon>
        <taxon>Stramenopiles</taxon>
        <taxon>Oomycota</taxon>
        <taxon>Peronosporomycetes</taxon>
        <taxon>Peronosporales</taxon>
        <taxon>Peronosporaceae</taxon>
        <taxon>Phytophthora</taxon>
    </lineage>
</organism>
<evidence type="ECO:0000313" key="2">
    <source>
        <dbReference type="Proteomes" id="UP000198211"/>
    </source>
</evidence>
<reference evidence="2" key="1">
    <citation type="submission" date="2017-03" db="EMBL/GenBank/DDBJ databases">
        <title>Phytopthora megakarya and P. palmivora, two closely related causual agents of cacao black pod achieved similar genome size and gene model numbers by different mechanisms.</title>
        <authorList>
            <person name="Ali S."/>
            <person name="Shao J."/>
            <person name="Larry D.J."/>
            <person name="Kronmiller B."/>
            <person name="Shen D."/>
            <person name="Strem M.D."/>
            <person name="Melnick R.L."/>
            <person name="Guiltinan M.J."/>
            <person name="Tyler B.M."/>
            <person name="Meinhardt L.W."/>
            <person name="Bailey B.A."/>
        </authorList>
    </citation>
    <scope>NUCLEOTIDE SEQUENCE [LARGE SCALE GENOMIC DNA]</scope>
    <source>
        <strain evidence="2">zdho120</strain>
    </source>
</reference>
<protein>
    <submittedName>
        <fullName evidence="1">Uncharacterized protein</fullName>
    </submittedName>
</protein>